<dbReference type="InterPro" id="IPR036869">
    <property type="entry name" value="J_dom_sf"/>
</dbReference>
<sequence>MDYYNILKVNRNATLEDLKKSYRRLARTWHPDKNPTGGAEAEARFKQITEAYEASELCAFIFHATSVAGSLKLDEKSQFDNVNPWSGLVVLSDPEKRAIYDQYGEEGLKGMPPPGSQSRTATASGSSGPSNFRYNPSDPDDIFNEFMASNKPYTFDQDRRRFQPAHRTSAVNGRSEASSSSQKEPGTSTSHLEKPPPVEKTLLCTLEELYNGTKRKMKITRNVAKSDRKVEVETEILQVEVLPGWKKGTKMTFPNKGDMLHGYLPQDLTFVIDMKPHDTYTLEGNNLLVSQEIPLVDALAGTTINLRTLDGRSLPVRVEEVVRPGQEIVIENEGWPIRKEPGKKGSLRIRFDVAFPARLSSSQRAAIRRIMGS</sequence>
<name>M7YM35_TRIUA</name>
<protein>
    <submittedName>
        <fullName evidence="3">DnaJ homolog subfamily B member 4</fullName>
    </submittedName>
</protein>
<dbReference type="FunFam" id="2.60.260.20:FF:000030">
    <property type="entry name" value="DNAJ heat shock family protein"/>
    <property type="match status" value="1"/>
</dbReference>
<reference evidence="3" key="1">
    <citation type="journal article" date="2013" name="Nature">
        <title>Draft genome of the wheat A-genome progenitor Triticum urartu.</title>
        <authorList>
            <person name="Ling H.Q."/>
            <person name="Zhao S."/>
            <person name="Liu D."/>
            <person name="Wang J."/>
            <person name="Sun H."/>
            <person name="Zhang C."/>
            <person name="Fan H."/>
            <person name="Li D."/>
            <person name="Dong L."/>
            <person name="Tao Y."/>
            <person name="Gao C."/>
            <person name="Wu H."/>
            <person name="Li Y."/>
            <person name="Cui Y."/>
            <person name="Guo X."/>
            <person name="Zheng S."/>
            <person name="Wang B."/>
            <person name="Yu K."/>
            <person name="Liang Q."/>
            <person name="Yang W."/>
            <person name="Lou X."/>
            <person name="Chen J."/>
            <person name="Feng M."/>
            <person name="Jian J."/>
            <person name="Zhang X."/>
            <person name="Luo G."/>
            <person name="Jiang Y."/>
            <person name="Liu J."/>
            <person name="Wang Z."/>
            <person name="Sha Y."/>
            <person name="Zhang B."/>
            <person name="Wu H."/>
            <person name="Tang D."/>
            <person name="Shen Q."/>
            <person name="Xue P."/>
            <person name="Zou S."/>
            <person name="Wang X."/>
            <person name="Liu X."/>
            <person name="Wang F."/>
            <person name="Yang Y."/>
            <person name="An X."/>
            <person name="Dong Z."/>
            <person name="Zhang K."/>
            <person name="Zhang X."/>
            <person name="Luo M.C."/>
            <person name="Dvorak J."/>
            <person name="Tong Y."/>
            <person name="Wang J."/>
            <person name="Yang H."/>
            <person name="Li Z."/>
            <person name="Wang D."/>
            <person name="Zhang A."/>
            <person name="Wang J."/>
        </authorList>
    </citation>
    <scope>NUCLEOTIDE SEQUENCE</scope>
</reference>
<dbReference type="FunFam" id="2.60.260.20:FF:000015">
    <property type="entry name" value="Heat shock protein 40"/>
    <property type="match status" value="1"/>
</dbReference>
<dbReference type="InterPro" id="IPR008971">
    <property type="entry name" value="HSP40/DnaJ_pept-bd"/>
</dbReference>
<accession>M7YM35</accession>
<feature type="compositionally biased region" description="Polar residues" evidence="2">
    <location>
        <begin position="116"/>
        <end position="134"/>
    </location>
</feature>
<dbReference type="InterPro" id="IPR001623">
    <property type="entry name" value="DnaJ_domain"/>
</dbReference>
<dbReference type="PANTHER" id="PTHR24078">
    <property type="entry name" value="DNAJ HOMOLOG SUBFAMILY C MEMBER"/>
    <property type="match status" value="1"/>
</dbReference>
<dbReference type="CDD" id="cd06257">
    <property type="entry name" value="DnaJ"/>
    <property type="match status" value="1"/>
</dbReference>
<dbReference type="PANTHER" id="PTHR24078:SF553">
    <property type="entry name" value="DNAJ HOMOLOG SUBFAMILY B MEMBER 5"/>
    <property type="match status" value="1"/>
</dbReference>
<evidence type="ECO:0000256" key="2">
    <source>
        <dbReference type="SAM" id="MobiDB-lite"/>
    </source>
</evidence>
<evidence type="ECO:0000313" key="3">
    <source>
        <dbReference type="EMBL" id="EMS47981.1"/>
    </source>
</evidence>
<feature type="region of interest" description="Disordered" evidence="2">
    <location>
        <begin position="105"/>
        <end position="198"/>
    </location>
</feature>
<dbReference type="SMART" id="SM00271">
    <property type="entry name" value="DnaJ"/>
    <property type="match status" value="1"/>
</dbReference>
<dbReference type="AlphaFoldDB" id="M7YM35"/>
<dbReference type="InterPro" id="IPR002939">
    <property type="entry name" value="DnaJ_C"/>
</dbReference>
<dbReference type="Gene3D" id="2.60.260.20">
    <property type="entry name" value="Urease metallochaperone UreE, N-terminal domain"/>
    <property type="match status" value="2"/>
</dbReference>
<dbReference type="Pfam" id="PF00226">
    <property type="entry name" value="DnaJ"/>
    <property type="match status" value="1"/>
</dbReference>
<dbReference type="InterPro" id="IPR051339">
    <property type="entry name" value="DnaJ_subfamily_B"/>
</dbReference>
<dbReference type="Gene3D" id="1.10.287.110">
    <property type="entry name" value="DnaJ domain"/>
    <property type="match status" value="1"/>
</dbReference>
<dbReference type="PRINTS" id="PR00625">
    <property type="entry name" value="JDOMAIN"/>
</dbReference>
<dbReference type="GO" id="GO:0051082">
    <property type="term" value="F:unfolded protein binding"/>
    <property type="evidence" value="ECO:0007669"/>
    <property type="project" value="InterPro"/>
</dbReference>
<dbReference type="STRING" id="4572.M7YM35"/>
<dbReference type="SUPFAM" id="SSF49493">
    <property type="entry name" value="HSP40/DnaJ peptide-binding domain"/>
    <property type="match status" value="2"/>
</dbReference>
<proteinExistence type="predicted"/>
<dbReference type="SUPFAM" id="SSF46565">
    <property type="entry name" value="Chaperone J-domain"/>
    <property type="match status" value="1"/>
</dbReference>
<evidence type="ECO:0000256" key="1">
    <source>
        <dbReference type="ARBA" id="ARBA00023186"/>
    </source>
</evidence>
<dbReference type="GO" id="GO:0006457">
    <property type="term" value="P:protein folding"/>
    <property type="evidence" value="ECO:0007669"/>
    <property type="project" value="InterPro"/>
</dbReference>
<dbReference type="CDD" id="cd10747">
    <property type="entry name" value="DnaJ_C"/>
    <property type="match status" value="1"/>
</dbReference>
<dbReference type="eggNOG" id="KOG0714">
    <property type="taxonomic scope" value="Eukaryota"/>
</dbReference>
<dbReference type="GO" id="GO:0005783">
    <property type="term" value="C:endoplasmic reticulum"/>
    <property type="evidence" value="ECO:0007669"/>
    <property type="project" value="UniProtKB-ARBA"/>
</dbReference>
<keyword evidence="1" id="KW-0143">Chaperone</keyword>
<dbReference type="Pfam" id="PF01556">
    <property type="entry name" value="DnaJ_C"/>
    <property type="match status" value="1"/>
</dbReference>
<feature type="compositionally biased region" description="Polar residues" evidence="2">
    <location>
        <begin position="169"/>
        <end position="190"/>
    </location>
</feature>
<organism evidence="3">
    <name type="scientific">Triticum urartu</name>
    <name type="common">Red wild einkorn</name>
    <name type="synonym">Crithodium urartu</name>
    <dbReference type="NCBI Taxonomy" id="4572"/>
    <lineage>
        <taxon>Eukaryota</taxon>
        <taxon>Viridiplantae</taxon>
        <taxon>Streptophyta</taxon>
        <taxon>Embryophyta</taxon>
        <taxon>Tracheophyta</taxon>
        <taxon>Spermatophyta</taxon>
        <taxon>Magnoliopsida</taxon>
        <taxon>Liliopsida</taxon>
        <taxon>Poales</taxon>
        <taxon>Poaceae</taxon>
        <taxon>BOP clade</taxon>
        <taxon>Pooideae</taxon>
        <taxon>Triticodae</taxon>
        <taxon>Triticeae</taxon>
        <taxon>Triticinae</taxon>
        <taxon>Triticum</taxon>
    </lineage>
</organism>
<dbReference type="EMBL" id="KD253468">
    <property type="protein sequence ID" value="EMS47981.1"/>
    <property type="molecule type" value="Genomic_DNA"/>
</dbReference>
<dbReference type="PROSITE" id="PS50076">
    <property type="entry name" value="DNAJ_2"/>
    <property type="match status" value="1"/>
</dbReference>
<gene>
    <name evidence="3" type="ORF">TRIUR3_18118</name>
</gene>
<dbReference type="GO" id="GO:0005829">
    <property type="term" value="C:cytosol"/>
    <property type="evidence" value="ECO:0007669"/>
    <property type="project" value="TreeGrafter"/>
</dbReference>
<dbReference type="GO" id="GO:0051087">
    <property type="term" value="F:protein-folding chaperone binding"/>
    <property type="evidence" value="ECO:0007669"/>
    <property type="project" value="TreeGrafter"/>
</dbReference>
<dbReference type="OMA" id="WTSARNT"/>